<feature type="non-terminal residue" evidence="1">
    <location>
        <position position="1"/>
    </location>
</feature>
<gene>
    <name evidence="1" type="ORF">Ccrd_001614</name>
</gene>
<dbReference type="Gramene" id="KVH96297">
    <property type="protein sequence ID" value="KVH96297"/>
    <property type="gene ID" value="Ccrd_001614"/>
</dbReference>
<protein>
    <submittedName>
        <fullName evidence="1">Uncharacterized protein</fullName>
    </submittedName>
</protein>
<dbReference type="AlphaFoldDB" id="A0A118JXK7"/>
<reference evidence="1 2" key="1">
    <citation type="journal article" date="2016" name="Sci. Rep.">
        <title>The genome sequence of the outbreeding globe artichoke constructed de novo incorporating a phase-aware low-pass sequencing strategy of F1 progeny.</title>
        <authorList>
            <person name="Scaglione D."/>
            <person name="Reyes-Chin-Wo S."/>
            <person name="Acquadro A."/>
            <person name="Froenicke L."/>
            <person name="Portis E."/>
            <person name="Beitel C."/>
            <person name="Tirone M."/>
            <person name="Mauro R."/>
            <person name="Lo Monaco A."/>
            <person name="Mauromicale G."/>
            <person name="Faccioli P."/>
            <person name="Cattivelli L."/>
            <person name="Rieseberg L."/>
            <person name="Michelmore R."/>
            <person name="Lanteri S."/>
        </authorList>
    </citation>
    <scope>NUCLEOTIDE SEQUENCE [LARGE SCALE GENOMIC DNA]</scope>
    <source>
        <strain evidence="1">2C</strain>
    </source>
</reference>
<feature type="non-terminal residue" evidence="1">
    <location>
        <position position="94"/>
    </location>
</feature>
<sequence length="94" mass="10846">CPWRWPSVPCNQPRFRRRWTPWRPRIACQQGIVAKLPSLETKHPQLVVRIAANYISPSTVDPSTAPNGSRMKLVISHVTVYSRPYIIDQPLMII</sequence>
<dbReference type="Proteomes" id="UP000243975">
    <property type="component" value="Unassembled WGS sequence"/>
</dbReference>
<evidence type="ECO:0000313" key="2">
    <source>
        <dbReference type="Proteomes" id="UP000243975"/>
    </source>
</evidence>
<name>A0A118JXK7_CYNCS</name>
<accession>A0A118JXK7</accession>
<proteinExistence type="predicted"/>
<organism evidence="1 2">
    <name type="scientific">Cynara cardunculus var. scolymus</name>
    <name type="common">Globe artichoke</name>
    <name type="synonym">Cynara scolymus</name>
    <dbReference type="NCBI Taxonomy" id="59895"/>
    <lineage>
        <taxon>Eukaryota</taxon>
        <taxon>Viridiplantae</taxon>
        <taxon>Streptophyta</taxon>
        <taxon>Embryophyta</taxon>
        <taxon>Tracheophyta</taxon>
        <taxon>Spermatophyta</taxon>
        <taxon>Magnoliopsida</taxon>
        <taxon>eudicotyledons</taxon>
        <taxon>Gunneridae</taxon>
        <taxon>Pentapetalae</taxon>
        <taxon>asterids</taxon>
        <taxon>campanulids</taxon>
        <taxon>Asterales</taxon>
        <taxon>Asteraceae</taxon>
        <taxon>Carduoideae</taxon>
        <taxon>Cardueae</taxon>
        <taxon>Carduinae</taxon>
        <taxon>Cynara</taxon>
    </lineage>
</organism>
<dbReference type="EMBL" id="LEKV01004335">
    <property type="protein sequence ID" value="KVH96297.1"/>
    <property type="molecule type" value="Genomic_DNA"/>
</dbReference>
<evidence type="ECO:0000313" key="1">
    <source>
        <dbReference type="EMBL" id="KVH96297.1"/>
    </source>
</evidence>
<comment type="caution">
    <text evidence="1">The sequence shown here is derived from an EMBL/GenBank/DDBJ whole genome shotgun (WGS) entry which is preliminary data.</text>
</comment>
<keyword evidence="2" id="KW-1185">Reference proteome</keyword>